<dbReference type="SUPFAM" id="SSF100950">
    <property type="entry name" value="NagB/RpiA/CoA transferase-like"/>
    <property type="match status" value="1"/>
</dbReference>
<proteinExistence type="predicted"/>
<dbReference type="PRINTS" id="PR00037">
    <property type="entry name" value="HTHLACR"/>
</dbReference>
<dbReference type="SUPFAM" id="SSF46785">
    <property type="entry name" value="Winged helix' DNA-binding domain"/>
    <property type="match status" value="1"/>
</dbReference>
<name>A0ABS1R8Y6_9SPHI</name>
<evidence type="ECO:0000256" key="1">
    <source>
        <dbReference type="ARBA" id="ARBA00023015"/>
    </source>
</evidence>
<dbReference type="SMART" id="SM01134">
    <property type="entry name" value="DeoRC"/>
    <property type="match status" value="1"/>
</dbReference>
<dbReference type="InterPro" id="IPR014036">
    <property type="entry name" value="DeoR-like_C"/>
</dbReference>
<organism evidence="5 6">
    <name type="scientific">Sphingobacterium faecale</name>
    <dbReference type="NCBI Taxonomy" id="2803775"/>
    <lineage>
        <taxon>Bacteria</taxon>
        <taxon>Pseudomonadati</taxon>
        <taxon>Bacteroidota</taxon>
        <taxon>Sphingobacteriia</taxon>
        <taxon>Sphingobacteriales</taxon>
        <taxon>Sphingobacteriaceae</taxon>
        <taxon>Sphingobacterium</taxon>
    </lineage>
</organism>
<dbReference type="Gene3D" id="1.10.10.10">
    <property type="entry name" value="Winged helix-like DNA-binding domain superfamily/Winged helix DNA-binding domain"/>
    <property type="match status" value="1"/>
</dbReference>
<evidence type="ECO:0000313" key="6">
    <source>
        <dbReference type="Proteomes" id="UP000625283"/>
    </source>
</evidence>
<dbReference type="SMART" id="SM00420">
    <property type="entry name" value="HTH_DEOR"/>
    <property type="match status" value="1"/>
</dbReference>
<dbReference type="PROSITE" id="PS00894">
    <property type="entry name" value="HTH_DEOR_1"/>
    <property type="match status" value="1"/>
</dbReference>
<dbReference type="EMBL" id="JAERTY010000009">
    <property type="protein sequence ID" value="MBL1410452.1"/>
    <property type="molecule type" value="Genomic_DNA"/>
</dbReference>
<dbReference type="PANTHER" id="PTHR30363">
    <property type="entry name" value="HTH-TYPE TRANSCRIPTIONAL REGULATOR SRLR-RELATED"/>
    <property type="match status" value="1"/>
</dbReference>
<keyword evidence="3" id="KW-0804">Transcription</keyword>
<dbReference type="InterPro" id="IPR037171">
    <property type="entry name" value="NagB/RpiA_transferase-like"/>
</dbReference>
<dbReference type="InterPro" id="IPR036390">
    <property type="entry name" value="WH_DNA-bd_sf"/>
</dbReference>
<evidence type="ECO:0000259" key="4">
    <source>
        <dbReference type="PROSITE" id="PS51000"/>
    </source>
</evidence>
<comment type="caution">
    <text evidence="5">The sequence shown here is derived from an EMBL/GenBank/DDBJ whole genome shotgun (WGS) entry which is preliminary data.</text>
</comment>
<protein>
    <submittedName>
        <fullName evidence="5">DeoR/GlpR transcriptional regulator</fullName>
    </submittedName>
</protein>
<evidence type="ECO:0000256" key="3">
    <source>
        <dbReference type="ARBA" id="ARBA00023163"/>
    </source>
</evidence>
<dbReference type="InterPro" id="IPR001034">
    <property type="entry name" value="DeoR_HTH"/>
</dbReference>
<dbReference type="Gene3D" id="3.40.50.1360">
    <property type="match status" value="1"/>
</dbReference>
<dbReference type="InterPro" id="IPR036388">
    <property type="entry name" value="WH-like_DNA-bd_sf"/>
</dbReference>
<sequence length="255" mass="28050">MKNITDRHEYILKKIKENSKVTIQELSEEMKVSSVTIRKDLKLLEEKNLLYRTKGGASGTNPYASDRPILIKESINSEEKNKIGRKAVEMIKDNDSILIGSGTTAYALARHLESAELLTVITPALKVALELCNKANIEVLQLGGLIRSNSSSVAGQYAMRILDDVSCGILFLGVDGIDLDFGITISNITETTLNQKMLSTSQKVVILADNTKFGRRGLGKVCNIEDVDYIITDNKTSRKYISALEDAGIKIIIAD</sequence>
<dbReference type="InterPro" id="IPR018356">
    <property type="entry name" value="Tscrpt_reg_HTH_DeoR_CS"/>
</dbReference>
<dbReference type="Pfam" id="PF00455">
    <property type="entry name" value="DeoRC"/>
    <property type="match status" value="1"/>
</dbReference>
<gene>
    <name evidence="5" type="ORF">JKG61_16970</name>
</gene>
<dbReference type="PROSITE" id="PS51000">
    <property type="entry name" value="HTH_DEOR_2"/>
    <property type="match status" value="1"/>
</dbReference>
<evidence type="ECO:0000256" key="2">
    <source>
        <dbReference type="ARBA" id="ARBA00023125"/>
    </source>
</evidence>
<dbReference type="RefSeq" id="WP_202104143.1">
    <property type="nucleotide sequence ID" value="NZ_JAERTY010000009.1"/>
</dbReference>
<accession>A0ABS1R8Y6</accession>
<keyword evidence="1" id="KW-0805">Transcription regulation</keyword>
<evidence type="ECO:0000313" key="5">
    <source>
        <dbReference type="EMBL" id="MBL1410452.1"/>
    </source>
</evidence>
<feature type="domain" description="HTH deoR-type" evidence="4">
    <location>
        <begin position="4"/>
        <end position="59"/>
    </location>
</feature>
<dbReference type="Pfam" id="PF08220">
    <property type="entry name" value="HTH_DeoR"/>
    <property type="match status" value="1"/>
</dbReference>
<dbReference type="InterPro" id="IPR050313">
    <property type="entry name" value="Carb_Metab_HTH_regulators"/>
</dbReference>
<reference evidence="5 6" key="1">
    <citation type="submission" date="2021-01" db="EMBL/GenBank/DDBJ databases">
        <title>C459-1 draft genome sequence.</title>
        <authorList>
            <person name="Zhang X.-F."/>
        </authorList>
    </citation>
    <scope>NUCLEOTIDE SEQUENCE [LARGE SCALE GENOMIC DNA]</scope>
    <source>
        <strain evidence="6">C459-1</strain>
    </source>
</reference>
<keyword evidence="2" id="KW-0238">DNA-binding</keyword>
<dbReference type="PANTHER" id="PTHR30363:SF46">
    <property type="entry name" value="LYSR FAMILY TRANSCRIPTIONAL REGULATOR"/>
    <property type="match status" value="1"/>
</dbReference>
<dbReference type="Proteomes" id="UP000625283">
    <property type="component" value="Unassembled WGS sequence"/>
</dbReference>
<keyword evidence="6" id="KW-1185">Reference proteome</keyword>